<reference evidence="2" key="1">
    <citation type="submission" date="2022-01" db="UniProtKB">
        <authorList>
            <consortium name="EnsemblMetazoa"/>
        </authorList>
    </citation>
    <scope>IDENTIFICATION</scope>
</reference>
<evidence type="ECO:0000313" key="2">
    <source>
        <dbReference type="EnsemblMetazoa" id="XP_024080393.1"/>
    </source>
</evidence>
<dbReference type="RefSeq" id="XP_024080393.1">
    <property type="nucleotide sequence ID" value="XM_024224625.1"/>
</dbReference>
<keyword evidence="1" id="KW-0472">Membrane</keyword>
<feature type="transmembrane region" description="Helical" evidence="1">
    <location>
        <begin position="592"/>
        <end position="611"/>
    </location>
</feature>
<feature type="transmembrane region" description="Helical" evidence="1">
    <location>
        <begin position="12"/>
        <end position="36"/>
    </location>
</feature>
<protein>
    <submittedName>
        <fullName evidence="2">Uncharacterized protein</fullName>
    </submittedName>
</protein>
<feature type="transmembrane region" description="Helical" evidence="1">
    <location>
        <begin position="48"/>
        <end position="65"/>
    </location>
</feature>
<feature type="transmembrane region" description="Helical" evidence="1">
    <location>
        <begin position="528"/>
        <end position="546"/>
    </location>
</feature>
<proteinExistence type="predicted"/>
<accession>A0A8I6SAY7</accession>
<organism evidence="2 3">
    <name type="scientific">Cimex lectularius</name>
    <name type="common">Bed bug</name>
    <name type="synonym">Acanthia lectularia</name>
    <dbReference type="NCBI Taxonomy" id="79782"/>
    <lineage>
        <taxon>Eukaryota</taxon>
        <taxon>Metazoa</taxon>
        <taxon>Ecdysozoa</taxon>
        <taxon>Arthropoda</taxon>
        <taxon>Hexapoda</taxon>
        <taxon>Insecta</taxon>
        <taxon>Pterygota</taxon>
        <taxon>Neoptera</taxon>
        <taxon>Paraneoptera</taxon>
        <taxon>Hemiptera</taxon>
        <taxon>Heteroptera</taxon>
        <taxon>Panheteroptera</taxon>
        <taxon>Cimicomorpha</taxon>
        <taxon>Cimicidae</taxon>
        <taxon>Cimex</taxon>
    </lineage>
</organism>
<feature type="transmembrane region" description="Helical" evidence="1">
    <location>
        <begin position="558"/>
        <end position="580"/>
    </location>
</feature>
<dbReference type="Proteomes" id="UP000494040">
    <property type="component" value="Unassembled WGS sequence"/>
</dbReference>
<feature type="transmembrane region" description="Helical" evidence="1">
    <location>
        <begin position="293"/>
        <end position="317"/>
    </location>
</feature>
<evidence type="ECO:0000313" key="3">
    <source>
        <dbReference type="Proteomes" id="UP000494040"/>
    </source>
</evidence>
<dbReference type="AlphaFoldDB" id="A0A8I6SAY7"/>
<evidence type="ECO:0000256" key="1">
    <source>
        <dbReference type="SAM" id="Phobius"/>
    </source>
</evidence>
<name>A0A8I6SAY7_CIMLE</name>
<sequence>MESVHESSFDWFRIGLFVFQFSLNCICIGVAAGWIADSWIHKFKLHTIFLTFTFIASFLTLVFSIDYKPHQRNFQLFLKYEYILFFTWNPIAFSIYFDQVIYKKSDFGLNNSTFFCVWTRFVTQCIFATLYDVIVRYIGYRFLYFFVSLTTTLILASLIFVTLLFARWGFKPPVFFNLPCTTLLYGAYTCEIRLREKFGVETEERRDPRNFPPNVQFMCKRFWAVTILASFIAFFGHMKMLASATYTVLSILIVGSTPSTFYLFYLYTSLTTTILLPIYYYCSKRYKWFYNDFGLIGVGKIFMVISLLYLMFIHVVMDFHEAAQPEYDFAQIRIFNILDSPTGVISSFSNLVIQPISFAIFTKIKINIHGFETIMEIINHKHGIHQTSAVILVDGMSLCYYVGNEGFEFAGIEPLRPRFYSILMEGLEMNPKAYFVSSYKDAELSVRYKDGRVIQIPRINSSKFNYADIFEGTFDVLVTAQGKTTVHYSNFETYKDCVYAILLFEPTSVSGVKIFTVKHSRILPVQSLIPSAVFFGMGAGIVIFHRTKCFITEAPPPLRSVFISAVTFFENMPNFLYFWNVYYKFILDFKQLQINITIVLIILLLYGSLVIRHRTYTFTTYSSDVEPEQLPKEKTSTKELRNVMRHVSESLTNQKRIE</sequence>
<keyword evidence="1" id="KW-0812">Transmembrane</keyword>
<keyword evidence="1" id="KW-1133">Transmembrane helix</keyword>
<feature type="transmembrane region" description="Helical" evidence="1">
    <location>
        <begin position="222"/>
        <end position="242"/>
    </location>
</feature>
<feature type="transmembrane region" description="Helical" evidence="1">
    <location>
        <begin position="77"/>
        <end position="97"/>
    </location>
</feature>
<dbReference type="GeneID" id="112126155"/>
<dbReference type="KEGG" id="clec:112126155"/>
<feature type="transmembrane region" description="Helical" evidence="1">
    <location>
        <begin position="117"/>
        <end position="135"/>
    </location>
</feature>
<dbReference type="EnsemblMetazoa" id="XM_024224625.1">
    <property type="protein sequence ID" value="XP_024080393.1"/>
    <property type="gene ID" value="LOC112126155"/>
</dbReference>
<feature type="transmembrane region" description="Helical" evidence="1">
    <location>
        <begin position="262"/>
        <end position="281"/>
    </location>
</feature>
<keyword evidence="3" id="KW-1185">Reference proteome</keyword>
<feature type="transmembrane region" description="Helical" evidence="1">
    <location>
        <begin position="142"/>
        <end position="168"/>
    </location>
</feature>
<feature type="transmembrane region" description="Helical" evidence="1">
    <location>
        <begin position="174"/>
        <end position="190"/>
    </location>
</feature>